<comment type="caution">
    <text evidence="3">The sequence shown here is derived from an EMBL/GenBank/DDBJ whole genome shotgun (WGS) entry which is preliminary data.</text>
</comment>
<sequence length="73" mass="7284">MQFDSRGFLDGSGWTVATGRGEAQGATQTRSGDPFGPSSLTASPGGVSQAGASWVFALVMVGPAAAVVLKGRL</sequence>
<dbReference type="AlphaFoldDB" id="A0A5C6U2U2"/>
<accession>A0A5C6U2U2</accession>
<keyword evidence="2" id="KW-0812">Transmembrane</keyword>
<keyword evidence="4" id="KW-1185">Reference proteome</keyword>
<evidence type="ECO:0000313" key="4">
    <source>
        <dbReference type="Proteomes" id="UP000321832"/>
    </source>
</evidence>
<dbReference type="EMBL" id="VOPW01000001">
    <property type="protein sequence ID" value="TXC66025.1"/>
    <property type="molecule type" value="Genomic_DNA"/>
</dbReference>
<protein>
    <submittedName>
        <fullName evidence="3">Uncharacterized protein</fullName>
    </submittedName>
</protein>
<feature type="transmembrane region" description="Helical" evidence="2">
    <location>
        <begin position="51"/>
        <end position="69"/>
    </location>
</feature>
<evidence type="ECO:0000313" key="3">
    <source>
        <dbReference type="EMBL" id="TXC66025.1"/>
    </source>
</evidence>
<evidence type="ECO:0000256" key="2">
    <source>
        <dbReference type="SAM" id="Phobius"/>
    </source>
</evidence>
<keyword evidence="2" id="KW-1133">Transmembrane helix</keyword>
<reference evidence="3 4" key="1">
    <citation type="submission" date="2019-08" db="EMBL/GenBank/DDBJ databases">
        <authorList>
            <person name="Khan S.A."/>
            <person name="Jeon C.O."/>
            <person name="Jeong S.E."/>
        </authorList>
    </citation>
    <scope>NUCLEOTIDE SEQUENCE [LARGE SCALE GENOMIC DNA]</scope>
    <source>
        <strain evidence="4">IMCC1728</strain>
    </source>
</reference>
<organism evidence="3 4">
    <name type="scientific">Piscinibacter aquaticus</name>
    <dbReference type="NCBI Taxonomy" id="392597"/>
    <lineage>
        <taxon>Bacteria</taxon>
        <taxon>Pseudomonadati</taxon>
        <taxon>Pseudomonadota</taxon>
        <taxon>Betaproteobacteria</taxon>
        <taxon>Burkholderiales</taxon>
        <taxon>Sphaerotilaceae</taxon>
        <taxon>Piscinibacter</taxon>
    </lineage>
</organism>
<dbReference type="Proteomes" id="UP000321832">
    <property type="component" value="Unassembled WGS sequence"/>
</dbReference>
<proteinExistence type="predicted"/>
<evidence type="ECO:0000256" key="1">
    <source>
        <dbReference type="SAM" id="MobiDB-lite"/>
    </source>
</evidence>
<name>A0A5C6U2U2_9BURK</name>
<gene>
    <name evidence="3" type="ORF">FSC37_09200</name>
</gene>
<feature type="region of interest" description="Disordered" evidence="1">
    <location>
        <begin position="1"/>
        <end position="47"/>
    </location>
</feature>
<keyword evidence="2" id="KW-0472">Membrane</keyword>